<reference evidence="2" key="1">
    <citation type="submission" date="2019-08" db="EMBL/GenBank/DDBJ databases">
        <authorList>
            <person name="Kucharzyk K."/>
            <person name="Murdoch R.W."/>
            <person name="Higgins S."/>
            <person name="Loffler F."/>
        </authorList>
    </citation>
    <scope>NUCLEOTIDE SEQUENCE</scope>
</reference>
<evidence type="ECO:0000256" key="1">
    <source>
        <dbReference type="SAM" id="MobiDB-lite"/>
    </source>
</evidence>
<evidence type="ECO:0000313" key="2">
    <source>
        <dbReference type="EMBL" id="MPM66561.1"/>
    </source>
</evidence>
<feature type="region of interest" description="Disordered" evidence="1">
    <location>
        <begin position="206"/>
        <end position="226"/>
    </location>
</feature>
<gene>
    <name evidence="2" type="ORF">SDC9_113471</name>
</gene>
<protein>
    <submittedName>
        <fullName evidence="2">Uncharacterized protein</fullName>
    </submittedName>
</protein>
<accession>A0A645BPQ1</accession>
<organism evidence="2">
    <name type="scientific">bioreactor metagenome</name>
    <dbReference type="NCBI Taxonomy" id="1076179"/>
    <lineage>
        <taxon>unclassified sequences</taxon>
        <taxon>metagenomes</taxon>
        <taxon>ecological metagenomes</taxon>
    </lineage>
</organism>
<feature type="compositionally biased region" description="Basic and acidic residues" evidence="1">
    <location>
        <begin position="206"/>
        <end position="216"/>
    </location>
</feature>
<comment type="caution">
    <text evidence="2">The sequence shown here is derived from an EMBL/GenBank/DDBJ whole genome shotgun (WGS) entry which is preliminary data.</text>
</comment>
<dbReference type="EMBL" id="VSSQ01021160">
    <property type="protein sequence ID" value="MPM66561.1"/>
    <property type="molecule type" value="Genomic_DNA"/>
</dbReference>
<dbReference type="AlphaFoldDB" id="A0A645BPQ1"/>
<name>A0A645BPQ1_9ZZZZ</name>
<sequence>MFDYSGSGGNQQAVFDPLEYHAADRSLRIERQDHRILPGGVDHTEFGNHFENPIVPVGNLIQDSRQTAFDRRHHHNRNLTGNTAEKFVRRTLRIHLNRGRHLRRKLVGLIDPAPDRAEINISDPGAERIARNAFEVVVQPDFFPVEKGQKRRRIFRSRSIQHRPVVEEVRQIAFRSVQNNRAGSGRLDPAEPDLVAEAADRTDNIVKGDGKTALGDHRRHRGPNPIEHEMNLRRHQRLVGHQIIGPAGIEPGGNPAGGGRSRLRTTAQHQRRDGQSGNITRTFHLEPPCVPRNVAYFS</sequence>
<proteinExistence type="predicted"/>